<name>A0A402CRC0_9BACT</name>
<reference evidence="1 2" key="1">
    <citation type="journal article" date="2019" name="Int. J. Syst. Evol. Microbiol.">
        <title>Capsulimonas corticalis gen. nov., sp. nov., an aerobic capsulated bacterium, of a novel bacterial order, Capsulimonadales ord. nov., of the class Armatimonadia of the phylum Armatimonadetes.</title>
        <authorList>
            <person name="Li J."/>
            <person name="Kudo C."/>
            <person name="Tonouchi A."/>
        </authorList>
    </citation>
    <scope>NUCLEOTIDE SEQUENCE [LARGE SCALE GENOMIC DNA]</scope>
    <source>
        <strain evidence="1 2">AX-7</strain>
    </source>
</reference>
<dbReference type="Proteomes" id="UP000287394">
    <property type="component" value="Chromosome"/>
</dbReference>
<evidence type="ECO:0000313" key="2">
    <source>
        <dbReference type="Proteomes" id="UP000287394"/>
    </source>
</evidence>
<dbReference type="AlphaFoldDB" id="A0A402CRC0"/>
<gene>
    <name evidence="1" type="ORF">CCAX7_000530</name>
</gene>
<keyword evidence="2" id="KW-1185">Reference proteome</keyword>
<accession>A0A402CRC0</accession>
<sequence length="73" mass="8029">MQTPPGTIQSAEPVIYDEVTLRRWTRTRTAAQWALDYYQDKGEWPAIKQIAGRAGVSTGTAHNALKQAKSGIA</sequence>
<evidence type="ECO:0000313" key="1">
    <source>
        <dbReference type="EMBL" id="BDI28002.1"/>
    </source>
</evidence>
<proteinExistence type="predicted"/>
<dbReference type="EMBL" id="AP025739">
    <property type="protein sequence ID" value="BDI28002.1"/>
    <property type="molecule type" value="Genomic_DNA"/>
</dbReference>
<dbReference type="KEGG" id="ccot:CCAX7_000530"/>
<protein>
    <submittedName>
        <fullName evidence="1">Uncharacterized protein</fullName>
    </submittedName>
</protein>
<dbReference type="RefSeq" id="WP_119319964.1">
    <property type="nucleotide sequence ID" value="NZ_AP025739.1"/>
</dbReference>
<organism evidence="1 2">
    <name type="scientific">Capsulimonas corticalis</name>
    <dbReference type="NCBI Taxonomy" id="2219043"/>
    <lineage>
        <taxon>Bacteria</taxon>
        <taxon>Bacillati</taxon>
        <taxon>Armatimonadota</taxon>
        <taxon>Armatimonadia</taxon>
        <taxon>Capsulimonadales</taxon>
        <taxon>Capsulimonadaceae</taxon>
        <taxon>Capsulimonas</taxon>
    </lineage>
</organism>